<gene>
    <name evidence="1" type="ORF">GCM10022378_01250</name>
</gene>
<protein>
    <submittedName>
        <fullName evidence="1">Uncharacterized protein</fullName>
    </submittedName>
</protein>
<comment type="caution">
    <text evidence="1">The sequence shown here is derived from an EMBL/GenBank/DDBJ whole genome shotgun (WGS) entry which is preliminary data.</text>
</comment>
<dbReference type="Proteomes" id="UP001500920">
    <property type="component" value="Unassembled WGS sequence"/>
</dbReference>
<keyword evidence="2" id="KW-1185">Reference proteome</keyword>
<evidence type="ECO:0000313" key="2">
    <source>
        <dbReference type="Proteomes" id="UP001500920"/>
    </source>
</evidence>
<evidence type="ECO:0000313" key="1">
    <source>
        <dbReference type="EMBL" id="GAA3714233.1"/>
    </source>
</evidence>
<accession>A0ABP7E9S5</accession>
<name>A0ABP7E9S5_9STAP</name>
<dbReference type="EMBL" id="BAABCK010000003">
    <property type="protein sequence ID" value="GAA3714233.1"/>
    <property type="molecule type" value="Genomic_DNA"/>
</dbReference>
<proteinExistence type="predicted"/>
<reference evidence="2" key="1">
    <citation type="journal article" date="2019" name="Int. J. Syst. Evol. Microbiol.">
        <title>The Global Catalogue of Microorganisms (GCM) 10K type strain sequencing project: providing services to taxonomists for standard genome sequencing and annotation.</title>
        <authorList>
            <consortium name="The Broad Institute Genomics Platform"/>
            <consortium name="The Broad Institute Genome Sequencing Center for Infectious Disease"/>
            <person name="Wu L."/>
            <person name="Ma J."/>
        </authorList>
    </citation>
    <scope>NUCLEOTIDE SEQUENCE [LARGE SCALE GENOMIC DNA]</scope>
    <source>
        <strain evidence="2">JCM 16981</strain>
    </source>
</reference>
<sequence>MRSFDLWRCILSTAEHEKFRRKLGGPSPKAKYFLVTDSEPVP</sequence>
<organism evidence="1 2">
    <name type="scientific">Salinicoccus jeotgali</name>
    <dbReference type="NCBI Taxonomy" id="381634"/>
    <lineage>
        <taxon>Bacteria</taxon>
        <taxon>Bacillati</taxon>
        <taxon>Bacillota</taxon>
        <taxon>Bacilli</taxon>
        <taxon>Bacillales</taxon>
        <taxon>Staphylococcaceae</taxon>
        <taxon>Salinicoccus</taxon>
    </lineage>
</organism>